<accession>A0A8H7GVR9</accession>
<gene>
    <name evidence="1" type="ORF">HF325_001448</name>
</gene>
<reference evidence="1" key="1">
    <citation type="submission" date="2020-10" db="EMBL/GenBank/DDBJ databases">
        <title>The Whole-Genome Sequence of Metschnikowia persimmonesis, a Novel Endophytic Yeast Species Isolated from Medicinal Plant Diospyros kaki Thumb.</title>
        <authorList>
            <person name="Rahmat E."/>
            <person name="Kang Y."/>
        </authorList>
    </citation>
    <scope>NUCLEOTIDE SEQUENCE</scope>
    <source>
        <strain evidence="1">KIOM G15050</strain>
    </source>
</reference>
<sequence length="69" mass="8270">MASETRLLQASQPIIWVYKEEHYTFGSRRKINYYSLEFPFHWCTRLTIDYATQIPDHSFKMGICSSTQF</sequence>
<name>A0A8H7GVR9_9ASCO</name>
<evidence type="ECO:0000313" key="2">
    <source>
        <dbReference type="Proteomes" id="UP000649328"/>
    </source>
</evidence>
<dbReference type="Proteomes" id="UP000649328">
    <property type="component" value="Unassembled WGS sequence"/>
</dbReference>
<proteinExistence type="predicted"/>
<comment type="caution">
    <text evidence="1">The sequence shown here is derived from an EMBL/GenBank/DDBJ whole genome shotgun (WGS) entry which is preliminary data.</text>
</comment>
<keyword evidence="2" id="KW-1185">Reference proteome</keyword>
<organism evidence="1 2">
    <name type="scientific">Metschnikowia pulcherrima</name>
    <dbReference type="NCBI Taxonomy" id="27326"/>
    <lineage>
        <taxon>Eukaryota</taxon>
        <taxon>Fungi</taxon>
        <taxon>Dikarya</taxon>
        <taxon>Ascomycota</taxon>
        <taxon>Saccharomycotina</taxon>
        <taxon>Pichiomycetes</taxon>
        <taxon>Metschnikowiaceae</taxon>
        <taxon>Metschnikowia</taxon>
    </lineage>
</organism>
<protein>
    <submittedName>
        <fullName evidence="1">Uncharacterized protein</fullName>
    </submittedName>
</protein>
<dbReference type="EMBL" id="JACBPP010000002">
    <property type="protein sequence ID" value="KAF8004000.1"/>
    <property type="molecule type" value="Genomic_DNA"/>
</dbReference>
<evidence type="ECO:0000313" key="1">
    <source>
        <dbReference type="EMBL" id="KAF8004000.1"/>
    </source>
</evidence>
<dbReference type="AlphaFoldDB" id="A0A8H7GVR9"/>